<evidence type="ECO:0000256" key="15">
    <source>
        <dbReference type="SAM" id="MobiDB-lite"/>
    </source>
</evidence>
<dbReference type="RefSeq" id="XP_045274318.1">
    <property type="nucleotide sequence ID" value="XM_045417535.1"/>
</dbReference>
<dbReference type="PANTHER" id="PTHR11351:SF31">
    <property type="entry name" value="DESATURASE 1, ISOFORM A-RELATED"/>
    <property type="match status" value="1"/>
</dbReference>
<reference evidence="18" key="1">
    <citation type="journal article" date="2015" name="PLoS Genet.">
        <title>The dynamic genome and transcriptome of the human fungal pathogen Blastomyces and close relative Emmonsia.</title>
        <authorList>
            <person name="Munoz J.F."/>
            <person name="Gauthier G.M."/>
            <person name="Desjardins C.A."/>
            <person name="Gallo J.E."/>
            <person name="Holder J."/>
            <person name="Sullivan T.D."/>
            <person name="Marty A.J."/>
            <person name="Carmen J.C."/>
            <person name="Chen Z."/>
            <person name="Ding L."/>
            <person name="Gujja S."/>
            <person name="Magrini V."/>
            <person name="Misas E."/>
            <person name="Mitreva M."/>
            <person name="Priest M."/>
            <person name="Saif S."/>
            <person name="Whiston E.A."/>
            <person name="Young S."/>
            <person name="Zeng Q."/>
            <person name="Goldman W.E."/>
            <person name="Mardis E.R."/>
            <person name="Taylor J.W."/>
            <person name="McEwen J.G."/>
            <person name="Clay O.K."/>
            <person name="Klein B.S."/>
            <person name="Cuomo C.A."/>
        </authorList>
    </citation>
    <scope>NUCLEOTIDE SEQUENCE [LARGE SCALE GENOMIC DNA]</scope>
    <source>
        <strain evidence="18">ER-3 / ATCC MYA-2586</strain>
    </source>
</reference>
<keyword evidence="8" id="KW-1133">Transmembrane helix</keyword>
<evidence type="ECO:0000256" key="6">
    <source>
        <dbReference type="ARBA" id="ARBA00022723"/>
    </source>
</evidence>
<protein>
    <submittedName>
        <fullName evidence="17">Stearoyl-CoA desaturase (Delta-9 desaturase)</fullName>
    </submittedName>
</protein>
<evidence type="ECO:0000256" key="13">
    <source>
        <dbReference type="ARBA" id="ARBA00023160"/>
    </source>
</evidence>
<evidence type="ECO:0000256" key="12">
    <source>
        <dbReference type="ARBA" id="ARBA00023136"/>
    </source>
</evidence>
<dbReference type="InterPro" id="IPR036400">
    <property type="entry name" value="Cyt_B5-like_heme/steroid_sf"/>
</dbReference>
<keyword evidence="10 14" id="KW-0408">Iron</keyword>
<evidence type="ECO:0000256" key="10">
    <source>
        <dbReference type="ARBA" id="ARBA00023004"/>
    </source>
</evidence>
<dbReference type="CDD" id="cd03505">
    <property type="entry name" value="Delta9-FADS-like"/>
    <property type="match status" value="1"/>
</dbReference>
<evidence type="ECO:0000256" key="5">
    <source>
        <dbReference type="ARBA" id="ARBA00022692"/>
    </source>
</evidence>
<keyword evidence="3" id="KW-0444">Lipid biosynthesis</keyword>
<dbReference type="PROSITE" id="PS00476">
    <property type="entry name" value="FATTY_ACID_DESATUR_1"/>
    <property type="match status" value="1"/>
</dbReference>
<dbReference type="PANTHER" id="PTHR11351">
    <property type="entry name" value="ACYL-COA DESATURASE"/>
    <property type="match status" value="1"/>
</dbReference>
<dbReference type="InterPro" id="IPR018506">
    <property type="entry name" value="Cyt_B5_heme-BS"/>
</dbReference>
<evidence type="ECO:0000259" key="16">
    <source>
        <dbReference type="PROSITE" id="PS50255"/>
    </source>
</evidence>
<comment type="similarity">
    <text evidence="14">Belongs to the cytochrome b5 family.</text>
</comment>
<dbReference type="SMART" id="SM01117">
    <property type="entry name" value="Cyt-b5"/>
    <property type="match status" value="1"/>
</dbReference>
<comment type="subcellular location">
    <subcellularLocation>
        <location evidence="1">Membrane</location>
        <topology evidence="1">Multi-pass membrane protein</topology>
    </subcellularLocation>
</comment>
<evidence type="ECO:0000256" key="8">
    <source>
        <dbReference type="ARBA" id="ARBA00022989"/>
    </source>
</evidence>
<keyword evidence="18" id="KW-1185">Reference proteome</keyword>
<dbReference type="GeneID" id="69024495"/>
<dbReference type="PROSITE" id="PS00191">
    <property type="entry name" value="CYTOCHROME_B5_1"/>
    <property type="match status" value="1"/>
</dbReference>
<comment type="similarity">
    <text evidence="2">Belongs to the fatty acid desaturase type 1 family.</text>
</comment>
<dbReference type="InterPro" id="IPR001199">
    <property type="entry name" value="Cyt_B5-like_heme/steroid-bd"/>
</dbReference>
<keyword evidence="5" id="KW-0812">Transmembrane</keyword>
<evidence type="ECO:0000256" key="14">
    <source>
        <dbReference type="RuleBase" id="RU362121"/>
    </source>
</evidence>
<dbReference type="InterPro" id="IPR001522">
    <property type="entry name" value="FADS-1_CS"/>
</dbReference>
<feature type="region of interest" description="Disordered" evidence="15">
    <location>
        <begin position="31"/>
        <end position="52"/>
    </location>
</feature>
<evidence type="ECO:0000256" key="3">
    <source>
        <dbReference type="ARBA" id="ARBA00022516"/>
    </source>
</evidence>
<keyword evidence="4 14" id="KW-0349">Heme</keyword>
<keyword evidence="6 14" id="KW-0479">Metal-binding</keyword>
<evidence type="ECO:0000313" key="17">
    <source>
        <dbReference type="EMBL" id="EEQ86864.1"/>
    </source>
</evidence>
<keyword evidence="11" id="KW-0443">Lipid metabolism</keyword>
<keyword evidence="12" id="KW-0472">Membrane</keyword>
<gene>
    <name evidence="17" type="ORF">BDCG_01984</name>
</gene>
<accession>A0ABP2ET52</accession>
<evidence type="ECO:0000256" key="7">
    <source>
        <dbReference type="ARBA" id="ARBA00022832"/>
    </source>
</evidence>
<dbReference type="PROSITE" id="PS50255">
    <property type="entry name" value="CYTOCHROME_B5_2"/>
    <property type="match status" value="1"/>
</dbReference>
<dbReference type="Gene3D" id="3.10.120.10">
    <property type="entry name" value="Cytochrome b5-like heme/steroid binding domain"/>
    <property type="match status" value="1"/>
</dbReference>
<keyword evidence="13" id="KW-0275">Fatty acid biosynthesis</keyword>
<evidence type="ECO:0000313" key="18">
    <source>
        <dbReference type="Proteomes" id="UP000002039"/>
    </source>
</evidence>
<dbReference type="Pfam" id="PF00173">
    <property type="entry name" value="Cyt-b5"/>
    <property type="match status" value="1"/>
</dbReference>
<evidence type="ECO:0000256" key="2">
    <source>
        <dbReference type="ARBA" id="ARBA00009295"/>
    </source>
</evidence>
<evidence type="ECO:0000256" key="11">
    <source>
        <dbReference type="ARBA" id="ARBA00023098"/>
    </source>
</evidence>
<name>A0ABP2ET52_AJEDR</name>
<dbReference type="Proteomes" id="UP000002039">
    <property type="component" value="Unassembled WGS sequence"/>
</dbReference>
<feature type="domain" description="Cytochrome b5 heme-binding" evidence="16">
    <location>
        <begin position="253"/>
        <end position="319"/>
    </location>
</feature>
<dbReference type="InterPro" id="IPR015876">
    <property type="entry name" value="Acyl-CoA_DS"/>
</dbReference>
<evidence type="ECO:0000256" key="9">
    <source>
        <dbReference type="ARBA" id="ARBA00023002"/>
    </source>
</evidence>
<keyword evidence="9" id="KW-0560">Oxidoreductase</keyword>
<dbReference type="SUPFAM" id="SSF55856">
    <property type="entry name" value="Cytochrome b5-like heme/steroid binding domain"/>
    <property type="match status" value="1"/>
</dbReference>
<keyword evidence="7" id="KW-0276">Fatty acid metabolism</keyword>
<organism evidence="17 18">
    <name type="scientific">Ajellomyces dermatitidis (strain ER-3 / ATCC MYA-2586)</name>
    <name type="common">Blastomyces dermatitidis</name>
    <dbReference type="NCBI Taxonomy" id="559297"/>
    <lineage>
        <taxon>Eukaryota</taxon>
        <taxon>Fungi</taxon>
        <taxon>Dikarya</taxon>
        <taxon>Ascomycota</taxon>
        <taxon>Pezizomycotina</taxon>
        <taxon>Eurotiomycetes</taxon>
        <taxon>Eurotiomycetidae</taxon>
        <taxon>Onygenales</taxon>
        <taxon>Ajellomycetaceae</taxon>
        <taxon>Blastomyces</taxon>
    </lineage>
</organism>
<sequence>MPSPTRNKYTPDTVRNWYNMGYLQHRNRIPSPIASGPTAVTPPHSRSGSGWQPLVGVPSKARSSGLGATELIIAIRTLKKDPYSVRKGFVYSHFRWMIMKQNPKLTGRTDVSDLKQDPVWSRWDCLSQCSLPDLAGETGEATFCVNSLAHLLGEQPFDDRNSPRDHVVTALVTLGEGYHNFHHEFPSDYRNAIEWYQYYPTKWTIWLWKQVGLAHHLKQFRANEIERGRLQQLQQLQKQVDRRRIQLDWGRSLEELPVMEWEEYVDRAKKRGLVAIAGVVHDVTGFIKEHPGGKAMIQSGIGKHATAIFNGGVYNHSTE</sequence>
<proteinExistence type="inferred from homology"/>
<evidence type="ECO:0000256" key="1">
    <source>
        <dbReference type="ARBA" id="ARBA00004141"/>
    </source>
</evidence>
<dbReference type="EMBL" id="EQ999974">
    <property type="protein sequence ID" value="EEQ86864.1"/>
    <property type="molecule type" value="Genomic_DNA"/>
</dbReference>
<evidence type="ECO:0000256" key="4">
    <source>
        <dbReference type="ARBA" id="ARBA00022617"/>
    </source>
</evidence>